<feature type="compositionally biased region" description="Basic and acidic residues" evidence="1">
    <location>
        <begin position="1422"/>
        <end position="1431"/>
    </location>
</feature>
<feature type="compositionally biased region" description="Basic and acidic residues" evidence="1">
    <location>
        <begin position="1379"/>
        <end position="1388"/>
    </location>
</feature>
<feature type="compositionally biased region" description="Basic and acidic residues" evidence="1">
    <location>
        <begin position="1534"/>
        <end position="1548"/>
    </location>
</feature>
<dbReference type="VEuPathDB" id="ToxoDB:CSUI_000748"/>
<feature type="compositionally biased region" description="Basic and acidic residues" evidence="1">
    <location>
        <begin position="1508"/>
        <end position="1520"/>
    </location>
</feature>
<dbReference type="RefSeq" id="XP_067927052.1">
    <property type="nucleotide sequence ID" value="XM_068060979.1"/>
</dbReference>
<feature type="compositionally biased region" description="Polar residues" evidence="1">
    <location>
        <begin position="110"/>
        <end position="120"/>
    </location>
</feature>
<feature type="compositionally biased region" description="Basic and acidic residues" evidence="1">
    <location>
        <begin position="352"/>
        <end position="417"/>
    </location>
</feature>
<comment type="caution">
    <text evidence="2">The sequence shown here is derived from an EMBL/GenBank/DDBJ whole genome shotgun (WGS) entry which is preliminary data.</text>
</comment>
<feature type="region of interest" description="Disordered" evidence="1">
    <location>
        <begin position="1480"/>
        <end position="1689"/>
    </location>
</feature>
<feature type="compositionally biased region" description="Low complexity" evidence="1">
    <location>
        <begin position="428"/>
        <end position="438"/>
    </location>
</feature>
<feature type="compositionally biased region" description="Basic and acidic residues" evidence="1">
    <location>
        <begin position="748"/>
        <end position="784"/>
    </location>
</feature>
<feature type="compositionally biased region" description="Acidic residues" evidence="1">
    <location>
        <begin position="785"/>
        <end position="795"/>
    </location>
</feature>
<feature type="region of interest" description="Disordered" evidence="1">
    <location>
        <begin position="1"/>
        <end position="497"/>
    </location>
</feature>
<name>A0A2C6LF00_9APIC</name>
<evidence type="ECO:0000256" key="1">
    <source>
        <dbReference type="SAM" id="MobiDB-lite"/>
    </source>
</evidence>
<feature type="compositionally biased region" description="Basic and acidic residues" evidence="1">
    <location>
        <begin position="1401"/>
        <end position="1415"/>
    </location>
</feature>
<feature type="region of interest" description="Disordered" evidence="1">
    <location>
        <begin position="1138"/>
        <end position="1466"/>
    </location>
</feature>
<feature type="compositionally biased region" description="Basic and acidic residues" evidence="1">
    <location>
        <begin position="685"/>
        <end position="699"/>
    </location>
</feature>
<evidence type="ECO:0000313" key="3">
    <source>
        <dbReference type="Proteomes" id="UP000221165"/>
    </source>
</evidence>
<feature type="compositionally biased region" description="Polar residues" evidence="1">
    <location>
        <begin position="709"/>
        <end position="718"/>
    </location>
</feature>
<feature type="compositionally biased region" description="Basic and acidic residues" evidence="1">
    <location>
        <begin position="1735"/>
        <end position="1746"/>
    </location>
</feature>
<feature type="compositionally biased region" description="Basic residues" evidence="1">
    <location>
        <begin position="69"/>
        <end position="79"/>
    </location>
</feature>
<protein>
    <submittedName>
        <fullName evidence="2">Wlm domain protein</fullName>
    </submittedName>
</protein>
<feature type="compositionally biased region" description="Polar residues" evidence="1">
    <location>
        <begin position="1757"/>
        <end position="1772"/>
    </location>
</feature>
<dbReference type="Proteomes" id="UP000221165">
    <property type="component" value="Unassembled WGS sequence"/>
</dbReference>
<feature type="compositionally biased region" description="Low complexity" evidence="1">
    <location>
        <begin position="1225"/>
        <end position="1261"/>
    </location>
</feature>
<feature type="region of interest" description="Disordered" evidence="1">
    <location>
        <begin position="1045"/>
        <end position="1070"/>
    </location>
</feature>
<feature type="region of interest" description="Disordered" evidence="1">
    <location>
        <begin position="513"/>
        <end position="840"/>
    </location>
</feature>
<feature type="compositionally biased region" description="Low complexity" evidence="1">
    <location>
        <begin position="190"/>
        <end position="239"/>
    </location>
</feature>
<feature type="compositionally biased region" description="Pro residues" evidence="1">
    <location>
        <begin position="1671"/>
        <end position="1687"/>
    </location>
</feature>
<feature type="region of interest" description="Disordered" evidence="1">
    <location>
        <begin position="1096"/>
        <end position="1120"/>
    </location>
</feature>
<reference evidence="2 3" key="1">
    <citation type="journal article" date="2017" name="Int. J. Parasitol.">
        <title>The genome of the protozoan parasite Cystoisospora suis and a reverse vaccinology approach to identify vaccine candidates.</title>
        <authorList>
            <person name="Palmieri N."/>
            <person name="Shrestha A."/>
            <person name="Ruttkowski B."/>
            <person name="Beck T."/>
            <person name="Vogl C."/>
            <person name="Tomley F."/>
            <person name="Blake D.P."/>
            <person name="Joachim A."/>
        </authorList>
    </citation>
    <scope>NUCLEOTIDE SEQUENCE [LARGE SCALE GENOMIC DNA]</scope>
    <source>
        <strain evidence="2 3">Wien I</strain>
    </source>
</reference>
<proteinExistence type="predicted"/>
<feature type="region of interest" description="Disordered" evidence="1">
    <location>
        <begin position="1735"/>
        <end position="1772"/>
    </location>
</feature>
<accession>A0A2C6LF00</accession>
<sequence>MPPGCPEEGDDDELSEHEQEKKKKEKRNKKNGGLSLSPCSFLEARDFVEGGRLNGVNLHATIPGTEEKKRRRRRRKASNPRHASDDHGEGKECMGSADLEDKEGGERLSSVRTPAWSSSSLEKKKKTGTGKKKEVEGRGMKKKKNEAETGSRGRGVEWEKSRDGTKKSKVSVRERATGNFRKSLHTAREGSTIISPSSRSSPCGATSSSPSCSPRFVSLCSSSYSSLGSSSPPSRSGVSLQQRQEHKKNRLPCHTSSLAQSQPCSQAREEDGDEDEAALLSWSVSSSSSSSSSLGDPNGSLRPLSAKPLASSLRGRPWNRPDNNLNHHSTKKKKISFLHMKRKKNTCGECESGEKREPQEEGAFEEHAIAEEDKGTETDTPRRFRVSEREDKHAETRTIGGEKRREGRNEKGCLKENEDADGDAVAVSTTSPGSTDTGSLEESQSDDYADRGRTKKSTGGKKRTKLPGDALPEDGSLSSPVLTSSRLYREGRSARRRTRSLLCSSLFCLSSLAEGEEKEGGDEEETDKKKKDDGEDADDGVCPDTFSSGEGKHSSWEANLAPSVQKGGSDQEGREGTPSSSSLTITNEVVSSPSFSSVLSSPVSREKNDFPSVTRRPLVIPSLSSSESSSSSDSGSSSSSTSNSNAKSRSSRFATVMFSCSPSSSRPHKTSSAMSGGESLSIVQRNERTTEGLEDERQPDTSSTSSPSMRYSNCSSDGNDGGRCSQTSRRDVLTTGHIYGKDWGGPMNKEEQEQGEKKKKEEEKKDEKKETLKQEEEEKKKREEQENEIEEEEGEDGKKAEGGKNSDVRKVTTYKGRDRRGLASASPSQRQGTQRIPWTERRIPPLDESLYFTFKQTRVDGQMVPLANRHQVLEALHLLHTVYGYEICRKFSIRYTFLAEHHPQEKKAGITIKKPMQLQRITKQVVNHSTTTISTIEARSLATIRIRLRKKEDFNELISRPTQFAVFFHELAHLRHMNHGKEFARFLRDIFKYAASLGFFSKGMVNELPSPWKWERVVFDEAGDITNEALDALFESDEKAMQAASLSSCSTTTTSTTTTTGNTTDSNLTLVSDSPSLPSSYFRPSSCVPDIRCSSSSSSSCTPRPSTAHASPSSPRLLGGVHIPGVVKPFLSKDSCSSPAPFMASGSSHPSPPGLSSCGAPPTVSVPPPLIPAKSSASASSSCSSSLVKKAGGGDGSSWASSEIGRRDKSLPAGRKGGGEGKGSEGSLNSPSNVLKNSNNNNNNRRNCSPSSSSSKTESSSRASMMRCTRRITELSPEKNKDPTNDREIIRPTEKRDGQKNSLTSPPSTRRDAASSPSRGNVSFLVRGGCGGQPHDKQAKGSCLSPSTPSSSSPSCSSSSTKSASDDPRTRRGTSARVASERAEEGRGRSVSTANCGNIVPREEKDLTEKKEGKRLASGIEKYTKRNEKSEGVPPYSARQSNESMSPITHRRKGGGGGEEKVDKGGARGVVIVGAVSSFSGDSSVSFKTAKDSEAAGERKKTTMMTMMKEEADGTAEGEKKTKKKENTSLGQTKNEKERKRENKKALEKGLLSPCEEKNSEMTAYDKNSSSASFSSSLSLSSSSSASRSSTSNSPSVVSLPSSSSMPSRRPHLSSRSPRPSSSQYPLFSPRSFSVSGVPTRERRGISSSASGRLRPSSSMTATEFSSSSPDPLPCFSPQSFPPPPCTPTKNLRLAPSFFRKFSSHRPPMASPRRSHSSSSRPSFALAYMFSSRPKKDFSSVRETNGESRTAVRGNRSKPTTSIRTATSALGR</sequence>
<feature type="compositionally biased region" description="Basic residues" evidence="1">
    <location>
        <begin position="453"/>
        <end position="465"/>
    </location>
</feature>
<feature type="compositionally biased region" description="Low complexity" evidence="1">
    <location>
        <begin position="1647"/>
        <end position="1670"/>
    </location>
</feature>
<feature type="compositionally biased region" description="Basic and acidic residues" evidence="1">
    <location>
        <begin position="1271"/>
        <end position="1299"/>
    </location>
</feature>
<dbReference type="OrthoDB" id="447842at2759"/>
<feature type="compositionally biased region" description="Acidic residues" evidence="1">
    <location>
        <begin position="514"/>
        <end position="525"/>
    </location>
</feature>
<feature type="compositionally biased region" description="Polar residues" evidence="1">
    <location>
        <begin position="825"/>
        <end position="836"/>
    </location>
</feature>
<feature type="compositionally biased region" description="Polar residues" evidence="1">
    <location>
        <begin position="254"/>
        <end position="265"/>
    </location>
</feature>
<feature type="compositionally biased region" description="Low complexity" evidence="1">
    <location>
        <begin position="281"/>
        <end position="293"/>
    </location>
</feature>
<feature type="compositionally biased region" description="Low complexity" evidence="1">
    <location>
        <begin position="589"/>
        <end position="603"/>
    </location>
</feature>
<evidence type="ECO:0000313" key="2">
    <source>
        <dbReference type="EMBL" id="PHJ25405.1"/>
    </source>
</evidence>
<feature type="compositionally biased region" description="Low complexity" evidence="1">
    <location>
        <begin position="1096"/>
        <end position="1107"/>
    </location>
</feature>
<feature type="compositionally biased region" description="Polar residues" evidence="1">
    <location>
        <begin position="1438"/>
        <end position="1447"/>
    </location>
</feature>
<feature type="compositionally biased region" description="Low complexity" evidence="1">
    <location>
        <begin position="1342"/>
        <end position="1363"/>
    </location>
</feature>
<feature type="compositionally biased region" description="Low complexity" evidence="1">
    <location>
        <begin position="1705"/>
        <end position="1721"/>
    </location>
</feature>
<feature type="compositionally biased region" description="Polar residues" evidence="1">
    <location>
        <begin position="476"/>
        <end position="486"/>
    </location>
</feature>
<organism evidence="2 3">
    <name type="scientific">Cystoisospora suis</name>
    <dbReference type="NCBI Taxonomy" id="483139"/>
    <lineage>
        <taxon>Eukaryota</taxon>
        <taxon>Sar</taxon>
        <taxon>Alveolata</taxon>
        <taxon>Apicomplexa</taxon>
        <taxon>Conoidasida</taxon>
        <taxon>Coccidia</taxon>
        <taxon>Eucoccidiorida</taxon>
        <taxon>Eimeriorina</taxon>
        <taxon>Sarcocystidae</taxon>
        <taxon>Cystoisospora</taxon>
    </lineage>
</organism>
<feature type="region of interest" description="Disordered" evidence="1">
    <location>
        <begin position="1702"/>
        <end position="1721"/>
    </location>
</feature>
<feature type="compositionally biased region" description="Low complexity" evidence="1">
    <location>
        <begin position="1175"/>
        <end position="1186"/>
    </location>
</feature>
<feature type="compositionally biased region" description="Low complexity" evidence="1">
    <location>
        <begin position="1569"/>
        <end position="1623"/>
    </location>
</feature>
<feature type="compositionally biased region" description="Basic and acidic residues" evidence="1">
    <location>
        <begin position="1489"/>
        <end position="1501"/>
    </location>
</feature>
<dbReference type="EMBL" id="MIGC01000290">
    <property type="protein sequence ID" value="PHJ25405.1"/>
    <property type="molecule type" value="Genomic_DNA"/>
</dbReference>
<feature type="compositionally biased region" description="Basic and acidic residues" evidence="1">
    <location>
        <begin position="131"/>
        <end position="176"/>
    </location>
</feature>
<keyword evidence="3" id="KW-1185">Reference proteome</keyword>
<feature type="compositionally biased region" description="Low complexity" evidence="1">
    <location>
        <begin position="1145"/>
        <end position="1163"/>
    </location>
</feature>
<dbReference type="Gene3D" id="3.30.2010.10">
    <property type="entry name" value="Metalloproteases ('zincins'), catalytic domain"/>
    <property type="match status" value="1"/>
</dbReference>
<feature type="compositionally biased region" description="Basic residues" evidence="1">
    <location>
        <begin position="328"/>
        <end position="345"/>
    </location>
</feature>
<dbReference type="GeneID" id="94424190"/>
<feature type="compositionally biased region" description="Low complexity" evidence="1">
    <location>
        <begin position="622"/>
        <end position="648"/>
    </location>
</feature>
<feature type="compositionally biased region" description="Basic and acidic residues" evidence="1">
    <location>
        <begin position="796"/>
        <end position="821"/>
    </location>
</feature>
<feature type="compositionally biased region" description="Basic and acidic residues" evidence="1">
    <location>
        <begin position="82"/>
        <end position="92"/>
    </location>
</feature>
<gene>
    <name evidence="2" type="ORF">CSUI_000748</name>
</gene>
<feature type="compositionally biased region" description="Polar residues" evidence="1">
    <location>
        <begin position="577"/>
        <end position="588"/>
    </location>
</feature>